<feature type="region of interest" description="Disordered" evidence="1">
    <location>
        <begin position="428"/>
        <end position="457"/>
    </location>
</feature>
<reference evidence="2 3" key="1">
    <citation type="submission" date="2016-07" db="EMBL/GenBank/DDBJ databases">
        <title>Draft genome of the white-rot fungus Obba rivulosa 3A-2.</title>
        <authorList>
            <consortium name="DOE Joint Genome Institute"/>
            <person name="Miettinen O."/>
            <person name="Riley R."/>
            <person name="Acob R."/>
            <person name="Barry K."/>
            <person name="Cullen D."/>
            <person name="De Vries R."/>
            <person name="Hainaut M."/>
            <person name="Hatakka A."/>
            <person name="Henrissat B."/>
            <person name="Hilden K."/>
            <person name="Kuo R."/>
            <person name="Labutti K."/>
            <person name="Lipzen A."/>
            <person name="Makela M.R."/>
            <person name="Sandor L."/>
            <person name="Spatafora J.W."/>
            <person name="Grigoriev I.V."/>
            <person name="Hibbett D.S."/>
        </authorList>
    </citation>
    <scope>NUCLEOTIDE SEQUENCE [LARGE SCALE GENOMIC DNA]</scope>
    <source>
        <strain evidence="2 3">3A-2</strain>
    </source>
</reference>
<feature type="region of interest" description="Disordered" evidence="1">
    <location>
        <begin position="108"/>
        <end position="135"/>
    </location>
</feature>
<proteinExistence type="predicted"/>
<organism evidence="2 3">
    <name type="scientific">Obba rivulosa</name>
    <dbReference type="NCBI Taxonomy" id="1052685"/>
    <lineage>
        <taxon>Eukaryota</taxon>
        <taxon>Fungi</taxon>
        <taxon>Dikarya</taxon>
        <taxon>Basidiomycota</taxon>
        <taxon>Agaricomycotina</taxon>
        <taxon>Agaricomycetes</taxon>
        <taxon>Polyporales</taxon>
        <taxon>Gelatoporiaceae</taxon>
        <taxon>Obba</taxon>
    </lineage>
</organism>
<feature type="compositionally biased region" description="Low complexity" evidence="1">
    <location>
        <begin position="440"/>
        <end position="455"/>
    </location>
</feature>
<dbReference type="Proteomes" id="UP000250043">
    <property type="component" value="Unassembled WGS sequence"/>
</dbReference>
<evidence type="ECO:0000313" key="3">
    <source>
        <dbReference type="Proteomes" id="UP000250043"/>
    </source>
</evidence>
<evidence type="ECO:0000256" key="1">
    <source>
        <dbReference type="SAM" id="MobiDB-lite"/>
    </source>
</evidence>
<accession>A0A8E2DQ84</accession>
<evidence type="ECO:0000313" key="2">
    <source>
        <dbReference type="EMBL" id="OCH93753.1"/>
    </source>
</evidence>
<dbReference type="OrthoDB" id="5582146at2759"/>
<feature type="region of interest" description="Disordered" evidence="1">
    <location>
        <begin position="148"/>
        <end position="287"/>
    </location>
</feature>
<feature type="compositionally biased region" description="Basic residues" evidence="1">
    <location>
        <begin position="117"/>
        <end position="126"/>
    </location>
</feature>
<keyword evidence="3" id="KW-1185">Reference proteome</keyword>
<gene>
    <name evidence="2" type="ORF">OBBRIDRAFT_789953</name>
</gene>
<sequence>MAENSTPPGLGTPSYIPSLINRIRSANPDLPVDSVVLQSILLCLVARLPSLYTTVSSVGASTGLEQSPVDTGLCAHLILRTAEEDVGLLANIVTITLTAVLGLRTHKHKIPSPLHGHPSRRTRGKARASVPADSNPHPSAFLRALFFHKPSTRSPPHSRLTTRTRSHLSADSGRNSAVGTSQQSTRTPPQKRSSSYSVTSPLHPDDSDSDPYDAASFASSRRPLLTLPTPTSSLRSRGTLNRPRPQRLRTDPLPSAAVSPGSGALPANRPPTRDSEGSSDVTPRSRDPAIGYFSAEIPHAVLPEAVVVTGLEHASPPAQRALLQVLTERRLVLDEHSADGNQFGDEGQNREIYEDGTWNLPHDFLLVYVCKWDPHERPSILRSLLDQFAMSADIVLDPLMRSTFTAYRNAHGHAPRISPFISATPEETFTPRSPLLRSQPSLHAPSHSRSSSFPALPSPPAIPPSELALLRLLAAPHPADVPGARACACTAPSMHAHTALHPGLRMYLTDLFAAARHHPELDGTLMTRRAAVAAEALVRAFRVLGGDVGGTELVRLAAGADVDVPSESGSVSQSSRGSLGLGDEWESIGSDTERDLPPAVRISVESPPDAPSERGHMASSVAGERLSPGPPPAAIWDVSEIDIARIFPRVVTHRLCVRNGPADEILGSVMFPAVPAAFGAGADGEEGQDGVNAFERRSVKNILVGILADV</sequence>
<feature type="compositionally biased region" description="Polar residues" evidence="1">
    <location>
        <begin position="428"/>
        <end position="439"/>
    </location>
</feature>
<feature type="compositionally biased region" description="Polar residues" evidence="1">
    <location>
        <begin position="167"/>
        <end position="199"/>
    </location>
</feature>
<feature type="compositionally biased region" description="Low complexity" evidence="1">
    <location>
        <begin position="566"/>
        <end position="582"/>
    </location>
</feature>
<name>A0A8E2DQ84_9APHY</name>
<dbReference type="EMBL" id="KV722351">
    <property type="protein sequence ID" value="OCH93753.1"/>
    <property type="molecule type" value="Genomic_DNA"/>
</dbReference>
<feature type="region of interest" description="Disordered" evidence="1">
    <location>
        <begin position="564"/>
        <end position="629"/>
    </location>
</feature>
<feature type="compositionally biased region" description="Low complexity" evidence="1">
    <location>
        <begin position="212"/>
        <end position="237"/>
    </location>
</feature>
<dbReference type="AlphaFoldDB" id="A0A8E2DQ84"/>
<protein>
    <submittedName>
        <fullName evidence="2">Uncharacterized protein</fullName>
    </submittedName>
</protein>